<gene>
    <name evidence="2" type="ORF">CGZ94_03025</name>
</gene>
<dbReference type="Proteomes" id="UP000215896">
    <property type="component" value="Unassembled WGS sequence"/>
</dbReference>
<dbReference type="OrthoDB" id="3399139at2"/>
<evidence type="ECO:0000256" key="1">
    <source>
        <dbReference type="SAM" id="MobiDB-lite"/>
    </source>
</evidence>
<sequence>MTAIEADQRPPGFRCSTAARDRHDQRIGTAPPQNRWFLIEQPTGWGATAWAGLKVEPAVKETLMAILNHANARVMLIRRPGRETDTIGDRRRWCVVDQAAAEPVRWGWADDDAELIRAAELFAGAHPDVCRIADEPTAAGEPRLLLVCTHGRKDVCCATRGRPVAARAAELWPEATWECTHTGGDRFAGNLILLPEGACYGGMDPDDVEPVVRAQLEGRVDASHLRGPCGQSSPVQAAVVAAYDRLGPLAWDQVHPLTEQVDEDERWTVLLEIDGVGLVEATGHHEITDKNFLTCKAELPKRMYLSIADDLKPVVE</sequence>
<dbReference type="Pfam" id="PF06999">
    <property type="entry name" value="Suc_Fer-like"/>
    <property type="match status" value="1"/>
</dbReference>
<evidence type="ECO:0000313" key="3">
    <source>
        <dbReference type="Proteomes" id="UP000215896"/>
    </source>
</evidence>
<keyword evidence="3" id="KW-1185">Reference proteome</keyword>
<dbReference type="RefSeq" id="WP_094404623.1">
    <property type="nucleotide sequence ID" value="NZ_NMVO01000001.1"/>
</dbReference>
<dbReference type="Gene3D" id="3.40.30.10">
    <property type="entry name" value="Glutaredoxin"/>
    <property type="match status" value="1"/>
</dbReference>
<organism evidence="2 3">
    <name type="scientific">Enemella evansiae</name>
    <dbReference type="NCBI Taxonomy" id="2016499"/>
    <lineage>
        <taxon>Bacteria</taxon>
        <taxon>Bacillati</taxon>
        <taxon>Actinomycetota</taxon>
        <taxon>Actinomycetes</taxon>
        <taxon>Propionibacteriales</taxon>
        <taxon>Propionibacteriaceae</taxon>
        <taxon>Enemella</taxon>
    </lineage>
</organism>
<comment type="caution">
    <text evidence="2">The sequence shown here is derived from an EMBL/GenBank/DDBJ whole genome shotgun (WGS) entry which is preliminary data.</text>
</comment>
<name>A0A255GPW0_9ACTN</name>
<evidence type="ECO:0000313" key="2">
    <source>
        <dbReference type="EMBL" id="OYO17855.1"/>
    </source>
</evidence>
<protein>
    <submittedName>
        <fullName evidence="2">Sucrase ferredoxin</fullName>
    </submittedName>
</protein>
<reference evidence="2 3" key="1">
    <citation type="submission" date="2017-07" db="EMBL/GenBank/DDBJ databases">
        <title>Draft whole genome sequences of clinical Proprionibacteriaceae strains.</title>
        <authorList>
            <person name="Bernier A.-M."/>
            <person name="Bernard K."/>
            <person name="Domingo M.-C."/>
        </authorList>
    </citation>
    <scope>NUCLEOTIDE SEQUENCE [LARGE SCALE GENOMIC DNA]</scope>
    <source>
        <strain evidence="2 3">NML 030167</strain>
    </source>
</reference>
<dbReference type="InterPro" id="IPR036249">
    <property type="entry name" value="Thioredoxin-like_sf"/>
</dbReference>
<dbReference type="CDD" id="cd03062">
    <property type="entry name" value="TRX_Fd_Sucrase"/>
    <property type="match status" value="1"/>
</dbReference>
<dbReference type="InterPro" id="IPR009737">
    <property type="entry name" value="Aim32/Apd1-like"/>
</dbReference>
<dbReference type="SUPFAM" id="SSF52833">
    <property type="entry name" value="Thioredoxin-like"/>
    <property type="match status" value="1"/>
</dbReference>
<dbReference type="EMBL" id="NMVO01000001">
    <property type="protein sequence ID" value="OYO17855.1"/>
    <property type="molecule type" value="Genomic_DNA"/>
</dbReference>
<proteinExistence type="predicted"/>
<dbReference type="AlphaFoldDB" id="A0A255GPW0"/>
<feature type="region of interest" description="Disordered" evidence="1">
    <location>
        <begin position="1"/>
        <end position="29"/>
    </location>
</feature>
<accession>A0A255GPW0</accession>